<keyword evidence="1" id="KW-0175">Coiled coil</keyword>
<feature type="compositionally biased region" description="Acidic residues" evidence="2">
    <location>
        <begin position="761"/>
        <end position="772"/>
    </location>
</feature>
<sequence length="1017" mass="116858">MEWNRRCLDEEGDANREAQRFTQQLHAALQSTAHLGAPNPFRTAICFDVLQQISMKYERFSTIMDTVQQEMARSVYITPPSMDPTATLQRFFGERTYFTQLRQVLDAKASLEGELHGFDVMHSLMLTQLRTNERVMDTVAQRWGRILLRQTLVDWKKLIIRKKYTRVLLEKTSGRWAKQRLTRLFRQWAGYTKAQKIFRIKEKLQQCQDTTKDLEELIVKMEAQIESAKLETKGHREHYDFAKRQLLSLQELLSQLEQRVHSSNERKLQTIVNAWGTLCLELVDTQVEYLQNMLDAVSVRQYADATVLVHKGEELSELVTLPSDALILRWINYQLSQSTTFRHYQAASGGFIQNFTTDMKNNYVLRHILFRILERKHVTARYSSYGTVVRKLSHFLSQADSTGQQDAVQTKKAPFQTKDELRQALEVQLEPPCPPFLSAQVMETEPSSDLMFCLFSFLACEHHSLVPLPPVGECPWKEAQLALDEAKSSWASIRSQWTELETPFEIREVTKTMPDLTSPPQLLVRANISLQNALTMVHYACAKRSVVLKTWQCIQRKMQQDAVRLLLRRARQDGPIGLVDRRLWREKYMLTTLHIAKLTQVLLGSEMEEDGGVNTTSEQLEHELREIESILDEFYPELRRVYRYYASIDSELEQADHILRAQRHPDASTAAASRDTRDEARFFHKIAISMSLVEFHVFLKDCRVFGPSRPFPYAFIQRVFERVNANVAAATEAATVLTTTHLSTSGNVVIPPVSHHKGELEDSDDEDEDDASEMTPGEFVEALVHIARSRYLRFKHASSSITSMGLAQRFRRMLVDVVLPSAMQEKERVHVVFHQKLCSVECREIFTKHHARLHALYLVFAALESDSNGTAASVTRALQTPRRRMLSVNGFAILLKHCELFRENYLNLDDVQHVFAELLQLERNSVHFNLETISSCLATLNASLARQSQIVESEAPSPGRRSETSTTPAHDELLYITYTEYLDALAAVACYLRPDPFVPLADKIDEFFSEDLVPPSI</sequence>
<reference evidence="3" key="1">
    <citation type="submission" date="2019-03" db="EMBL/GenBank/DDBJ databases">
        <title>Long read genome sequence of the mycoparasitic Pythium oligandrum ATCC 38472 isolated from sugarbeet rhizosphere.</title>
        <authorList>
            <person name="Gaulin E."/>
        </authorList>
    </citation>
    <scope>NUCLEOTIDE SEQUENCE</scope>
    <source>
        <strain evidence="3">ATCC 38472_TT</strain>
    </source>
</reference>
<dbReference type="Gene3D" id="1.10.418.10">
    <property type="entry name" value="Calponin-like domain"/>
    <property type="match status" value="1"/>
</dbReference>
<organism evidence="3 4">
    <name type="scientific">Pythium oligandrum</name>
    <name type="common">Mycoparasitic fungus</name>
    <dbReference type="NCBI Taxonomy" id="41045"/>
    <lineage>
        <taxon>Eukaryota</taxon>
        <taxon>Sar</taxon>
        <taxon>Stramenopiles</taxon>
        <taxon>Oomycota</taxon>
        <taxon>Peronosporomycetes</taxon>
        <taxon>Pythiales</taxon>
        <taxon>Pythiaceae</taxon>
        <taxon>Pythium</taxon>
    </lineage>
</organism>
<evidence type="ECO:0000256" key="1">
    <source>
        <dbReference type="SAM" id="Coils"/>
    </source>
</evidence>
<dbReference type="SUPFAM" id="SSF47576">
    <property type="entry name" value="Calponin-homology domain, CH-domain"/>
    <property type="match status" value="1"/>
</dbReference>
<dbReference type="OrthoDB" id="63887at2759"/>
<evidence type="ECO:0000256" key="2">
    <source>
        <dbReference type="SAM" id="MobiDB-lite"/>
    </source>
</evidence>
<gene>
    <name evidence="3" type="ORF">Poli38472_010056</name>
</gene>
<dbReference type="InterPro" id="IPR036872">
    <property type="entry name" value="CH_dom_sf"/>
</dbReference>
<protein>
    <recommendedName>
        <fullName evidence="5">Calponin-homology (CH) domain-containing protein</fullName>
    </recommendedName>
</protein>
<name>A0A8K1C9P2_PYTOL</name>
<evidence type="ECO:0000313" key="4">
    <source>
        <dbReference type="Proteomes" id="UP000794436"/>
    </source>
</evidence>
<feature type="region of interest" description="Disordered" evidence="2">
    <location>
        <begin position="753"/>
        <end position="772"/>
    </location>
</feature>
<dbReference type="EMBL" id="SPLM01000111">
    <property type="protein sequence ID" value="TMW58497.1"/>
    <property type="molecule type" value="Genomic_DNA"/>
</dbReference>
<evidence type="ECO:0008006" key="5">
    <source>
        <dbReference type="Google" id="ProtNLM"/>
    </source>
</evidence>
<dbReference type="AlphaFoldDB" id="A0A8K1C9P2"/>
<comment type="caution">
    <text evidence="3">The sequence shown here is derived from an EMBL/GenBank/DDBJ whole genome shotgun (WGS) entry which is preliminary data.</text>
</comment>
<proteinExistence type="predicted"/>
<accession>A0A8K1C9P2</accession>
<dbReference type="Proteomes" id="UP000794436">
    <property type="component" value="Unassembled WGS sequence"/>
</dbReference>
<evidence type="ECO:0000313" key="3">
    <source>
        <dbReference type="EMBL" id="TMW58497.1"/>
    </source>
</evidence>
<feature type="coiled-coil region" evidence="1">
    <location>
        <begin position="200"/>
        <end position="266"/>
    </location>
</feature>
<keyword evidence="4" id="KW-1185">Reference proteome</keyword>